<sequence length="105" mass="11480">MAPIFLHDMKESRMHTGKHIKPSPGRADRASSVSRCLCSAFEGVSRPLSCSLPAVARCQCAGGLFHASSLPTFAFYFQFHASTSPTHGLVPQIHFKPTKTRTNHV</sequence>
<keyword evidence="2" id="KW-1185">Reference proteome</keyword>
<evidence type="ECO:0000313" key="2">
    <source>
        <dbReference type="Proteomes" id="UP000823775"/>
    </source>
</evidence>
<protein>
    <submittedName>
        <fullName evidence="1">Uncharacterized protein</fullName>
    </submittedName>
</protein>
<dbReference type="Proteomes" id="UP000823775">
    <property type="component" value="Unassembled WGS sequence"/>
</dbReference>
<gene>
    <name evidence="1" type="ORF">HAX54_004867</name>
</gene>
<reference evidence="1 2" key="1">
    <citation type="journal article" date="2021" name="BMC Genomics">
        <title>Datura genome reveals duplications of psychoactive alkaloid biosynthetic genes and high mutation rate following tissue culture.</title>
        <authorList>
            <person name="Rajewski A."/>
            <person name="Carter-House D."/>
            <person name="Stajich J."/>
            <person name="Litt A."/>
        </authorList>
    </citation>
    <scope>NUCLEOTIDE SEQUENCE [LARGE SCALE GENOMIC DNA]</scope>
    <source>
        <strain evidence="1">AR-01</strain>
    </source>
</reference>
<accession>A0ABS8T925</accession>
<evidence type="ECO:0000313" key="1">
    <source>
        <dbReference type="EMBL" id="MCD7467440.1"/>
    </source>
</evidence>
<name>A0ABS8T925_DATST</name>
<feature type="non-terminal residue" evidence="1">
    <location>
        <position position="105"/>
    </location>
</feature>
<organism evidence="1 2">
    <name type="scientific">Datura stramonium</name>
    <name type="common">Jimsonweed</name>
    <name type="synonym">Common thornapple</name>
    <dbReference type="NCBI Taxonomy" id="4076"/>
    <lineage>
        <taxon>Eukaryota</taxon>
        <taxon>Viridiplantae</taxon>
        <taxon>Streptophyta</taxon>
        <taxon>Embryophyta</taxon>
        <taxon>Tracheophyta</taxon>
        <taxon>Spermatophyta</taxon>
        <taxon>Magnoliopsida</taxon>
        <taxon>eudicotyledons</taxon>
        <taxon>Gunneridae</taxon>
        <taxon>Pentapetalae</taxon>
        <taxon>asterids</taxon>
        <taxon>lamiids</taxon>
        <taxon>Solanales</taxon>
        <taxon>Solanaceae</taxon>
        <taxon>Solanoideae</taxon>
        <taxon>Datureae</taxon>
        <taxon>Datura</taxon>
    </lineage>
</organism>
<comment type="caution">
    <text evidence="1">The sequence shown here is derived from an EMBL/GenBank/DDBJ whole genome shotgun (WGS) entry which is preliminary data.</text>
</comment>
<proteinExistence type="predicted"/>
<dbReference type="EMBL" id="JACEIK010001228">
    <property type="protein sequence ID" value="MCD7467440.1"/>
    <property type="molecule type" value="Genomic_DNA"/>
</dbReference>